<sequence length="194" mass="22056">MLQCLRKGNGIISGSTPLPILLDLKFKPNDLDVYVLEEDEDRMLDLVKDSFLFTIVRQSDNPYRDVPGLLRTHWLKKGTQVINVMVVAGDNAASAIFQFHSTIVMNYISGWGVFCAYPELTLEGKSITNLSVLTNEEQRKRATYCFDKYGERGIDHRKKLSDHRAWSSHVCGVDPSCPTTFRALHDRTSLFIPF</sequence>
<name>A0AAV9Z6Q1_9AGAR</name>
<accession>A0AAV9Z6Q1</accession>
<evidence type="ECO:0000313" key="2">
    <source>
        <dbReference type="Proteomes" id="UP001362999"/>
    </source>
</evidence>
<evidence type="ECO:0000313" key="1">
    <source>
        <dbReference type="EMBL" id="KAK6972184.1"/>
    </source>
</evidence>
<reference evidence="1 2" key="1">
    <citation type="journal article" date="2024" name="J Genomics">
        <title>Draft genome sequencing and assembly of Favolaschia claudopus CIRM-BRFM 2984 isolated from oak limbs.</title>
        <authorList>
            <person name="Navarro D."/>
            <person name="Drula E."/>
            <person name="Chaduli D."/>
            <person name="Cazenave R."/>
            <person name="Ahrendt S."/>
            <person name="Wang J."/>
            <person name="Lipzen A."/>
            <person name="Daum C."/>
            <person name="Barry K."/>
            <person name="Grigoriev I.V."/>
            <person name="Favel A."/>
            <person name="Rosso M.N."/>
            <person name="Martin F."/>
        </authorList>
    </citation>
    <scope>NUCLEOTIDE SEQUENCE [LARGE SCALE GENOMIC DNA]</scope>
    <source>
        <strain evidence="1 2">CIRM-BRFM 2984</strain>
    </source>
</reference>
<proteinExistence type="predicted"/>
<gene>
    <name evidence="1" type="ORF">R3P38DRAFT_2469102</name>
</gene>
<protein>
    <submittedName>
        <fullName evidence="1">Uncharacterized protein</fullName>
    </submittedName>
</protein>
<keyword evidence="2" id="KW-1185">Reference proteome</keyword>
<feature type="non-terminal residue" evidence="1">
    <location>
        <position position="194"/>
    </location>
</feature>
<dbReference type="AlphaFoldDB" id="A0AAV9Z6Q1"/>
<organism evidence="1 2">
    <name type="scientific">Favolaschia claudopus</name>
    <dbReference type="NCBI Taxonomy" id="2862362"/>
    <lineage>
        <taxon>Eukaryota</taxon>
        <taxon>Fungi</taxon>
        <taxon>Dikarya</taxon>
        <taxon>Basidiomycota</taxon>
        <taxon>Agaricomycotina</taxon>
        <taxon>Agaricomycetes</taxon>
        <taxon>Agaricomycetidae</taxon>
        <taxon>Agaricales</taxon>
        <taxon>Marasmiineae</taxon>
        <taxon>Mycenaceae</taxon>
        <taxon>Favolaschia</taxon>
    </lineage>
</organism>
<dbReference type="EMBL" id="JAWWNJ010000192">
    <property type="protein sequence ID" value="KAK6972184.1"/>
    <property type="molecule type" value="Genomic_DNA"/>
</dbReference>
<comment type="caution">
    <text evidence="1">The sequence shown here is derived from an EMBL/GenBank/DDBJ whole genome shotgun (WGS) entry which is preliminary data.</text>
</comment>
<dbReference type="Proteomes" id="UP001362999">
    <property type="component" value="Unassembled WGS sequence"/>
</dbReference>